<feature type="repeat" description="WD" evidence="3">
    <location>
        <begin position="94"/>
        <end position="128"/>
    </location>
</feature>
<proteinExistence type="predicted"/>
<dbReference type="OrthoDB" id="494465at2"/>
<dbReference type="InterPro" id="IPR015943">
    <property type="entry name" value="WD40/YVTN_repeat-like_dom_sf"/>
</dbReference>
<dbReference type="AlphaFoldDB" id="A0A0M4T166"/>
<dbReference type="Gene3D" id="2.130.10.10">
    <property type="entry name" value="YVTN repeat-like/Quinoprotein amine dehydrogenase"/>
    <property type="match status" value="1"/>
</dbReference>
<dbReference type="Proteomes" id="UP000062645">
    <property type="component" value="Chromosome"/>
</dbReference>
<dbReference type="PROSITE" id="PS50294">
    <property type="entry name" value="WD_REPEATS_REGION"/>
    <property type="match status" value="2"/>
</dbReference>
<dbReference type="SMART" id="SM00320">
    <property type="entry name" value="WD40"/>
    <property type="match status" value="3"/>
</dbReference>
<dbReference type="SUPFAM" id="SSF50978">
    <property type="entry name" value="WD40 repeat-like"/>
    <property type="match status" value="1"/>
</dbReference>
<dbReference type="KEGG" id="npz:ACX27_02250"/>
<keyword evidence="1 3" id="KW-0853">WD repeat</keyword>
<feature type="repeat" description="WD" evidence="3">
    <location>
        <begin position="8"/>
        <end position="49"/>
    </location>
</feature>
<dbReference type="PATRIC" id="fig|224013.5.peg.542"/>
<dbReference type="InterPro" id="IPR001680">
    <property type="entry name" value="WD40_rpt"/>
</dbReference>
<dbReference type="PANTHER" id="PTHR14604:SF4">
    <property type="entry name" value="F-BOX DOMAIN-CONTAINING PROTEIN"/>
    <property type="match status" value="1"/>
</dbReference>
<dbReference type="EMBL" id="CP012036">
    <property type="protein sequence ID" value="ALF51941.1"/>
    <property type="molecule type" value="Genomic_DNA"/>
</dbReference>
<reference evidence="5" key="1">
    <citation type="submission" date="2015-07" db="EMBL/GenBank/DDBJ databases">
        <title>Genome Of Nitrogen-Fixing Cyanobacterium Nostoc piscinale CENA21 From Solimoes/Amazon River Floodplain Sediments And Comparative Genomics To Uncover Biosynthetic Natural Products Potential.</title>
        <authorList>
            <person name="Leao T.F."/>
            <person name="Leao P.N."/>
            <person name="Guimaraes P.I."/>
            <person name="de Melo A.G.C."/>
            <person name="Ramos R.T.J."/>
            <person name="Silva A."/>
            <person name="Fiore M.F."/>
            <person name="Schneider M.P.C."/>
        </authorList>
    </citation>
    <scope>NUCLEOTIDE SEQUENCE [LARGE SCALE GENOMIC DNA]</scope>
    <source>
        <strain evidence="5">CENA21</strain>
    </source>
</reference>
<dbReference type="PROSITE" id="PS50082">
    <property type="entry name" value="WD_REPEATS_2"/>
    <property type="match status" value="3"/>
</dbReference>
<evidence type="ECO:0000256" key="1">
    <source>
        <dbReference type="ARBA" id="ARBA00022574"/>
    </source>
</evidence>
<dbReference type="RefSeq" id="WP_062287854.1">
    <property type="nucleotide sequence ID" value="NZ_CP012036.1"/>
</dbReference>
<evidence type="ECO:0000256" key="3">
    <source>
        <dbReference type="PROSITE-ProRule" id="PRU00221"/>
    </source>
</evidence>
<dbReference type="InterPro" id="IPR019775">
    <property type="entry name" value="WD40_repeat_CS"/>
</dbReference>
<dbReference type="PANTHER" id="PTHR14604">
    <property type="entry name" value="WD40 REPEAT PF20"/>
    <property type="match status" value="1"/>
</dbReference>
<evidence type="ECO:0000256" key="2">
    <source>
        <dbReference type="ARBA" id="ARBA00022737"/>
    </source>
</evidence>
<protein>
    <submittedName>
        <fullName evidence="4">Uncharacterized protein</fullName>
    </submittedName>
</protein>
<dbReference type="Pfam" id="PF00400">
    <property type="entry name" value="WD40"/>
    <property type="match status" value="3"/>
</dbReference>
<sequence length="170" mass="19159">MTLLDNRKHNHEDQVHSIAFSPDSNLLVSGGFDKKLKLWNVESRTFIRDLYEGQKVLSVAFDPTGKFVASVGHDHIIQLWDINEINQEKPVKTFKGHKRAVESIVFTPDGKQLISCSQDQTIKFWQVEGEINISIHTIELGKPYQGMSISGVKGFDLPQILTLEELGASK</sequence>
<evidence type="ECO:0000313" key="5">
    <source>
        <dbReference type="Proteomes" id="UP000062645"/>
    </source>
</evidence>
<name>A0A0M4T166_9NOSO</name>
<organism evidence="4 5">
    <name type="scientific">Nostoc piscinale CENA21</name>
    <dbReference type="NCBI Taxonomy" id="224013"/>
    <lineage>
        <taxon>Bacteria</taxon>
        <taxon>Bacillati</taxon>
        <taxon>Cyanobacteriota</taxon>
        <taxon>Cyanophyceae</taxon>
        <taxon>Nostocales</taxon>
        <taxon>Nostocaceae</taxon>
        <taxon>Nostoc</taxon>
    </lineage>
</organism>
<dbReference type="STRING" id="224013.ACX27_02250"/>
<accession>A0A0M4T166</accession>
<keyword evidence="2" id="KW-0677">Repeat</keyword>
<dbReference type="InterPro" id="IPR036322">
    <property type="entry name" value="WD40_repeat_dom_sf"/>
</dbReference>
<gene>
    <name evidence="4" type="ORF">ACX27_02250</name>
</gene>
<dbReference type="InterPro" id="IPR020472">
    <property type="entry name" value="WD40_PAC1"/>
</dbReference>
<dbReference type="InterPro" id="IPR050995">
    <property type="entry name" value="WD-F-box_domain-protein"/>
</dbReference>
<dbReference type="PRINTS" id="PR00320">
    <property type="entry name" value="GPROTEINBRPT"/>
</dbReference>
<keyword evidence="5" id="KW-1185">Reference proteome</keyword>
<reference evidence="4 5" key="2">
    <citation type="journal article" date="2016" name="Genome Announc.">
        <title>Draft Genome Sequence of the N2-Fixing Cyanobacterium Nostoc piscinale CENA21, Isolated from the Brazilian Amazon Floodplain.</title>
        <authorList>
            <person name="Leao T."/>
            <person name="Guimaraes P.I."/>
            <person name="de Melo A.G."/>
            <person name="Ramos R.T."/>
            <person name="Leao P.N."/>
            <person name="Silva A."/>
            <person name="Fiore M.F."/>
            <person name="Schneider M.P."/>
        </authorList>
    </citation>
    <scope>NUCLEOTIDE SEQUENCE [LARGE SCALE GENOMIC DNA]</scope>
    <source>
        <strain evidence="4 5">CENA21</strain>
    </source>
</reference>
<dbReference type="PROSITE" id="PS00678">
    <property type="entry name" value="WD_REPEATS_1"/>
    <property type="match status" value="2"/>
</dbReference>
<feature type="repeat" description="WD" evidence="3">
    <location>
        <begin position="56"/>
        <end position="83"/>
    </location>
</feature>
<evidence type="ECO:0000313" key="4">
    <source>
        <dbReference type="EMBL" id="ALF51941.1"/>
    </source>
</evidence>